<dbReference type="RefSeq" id="WP_047195972.1">
    <property type="nucleotide sequence ID" value="NZ_CP011371.1"/>
</dbReference>
<dbReference type="EMBL" id="CP011371">
    <property type="protein sequence ID" value="AKJ30655.1"/>
    <property type="molecule type" value="Genomic_DNA"/>
</dbReference>
<gene>
    <name evidence="1" type="ORF">AAW51_3964</name>
</gene>
<proteinExistence type="predicted"/>
<dbReference type="AlphaFoldDB" id="A0A0G3BVU9"/>
<accession>A0A0G3BVU9</accession>
<sequence length="285" mass="31349">MQDTPIYVSHYGHVRFGDLQCAAVVLETGERGYVWPALAADFGLHETHRGEYVALLLAEIAPGILVDMDDGPDAIVLPTGQETMFFPAGLLGKVAATVVEATISGKIKKASDRLIANCIRVLRTVIETGETELIDEATGHDLYRAPDELLKRITNLLSETCPGGHGRGNRDYDKALFPVVFEPREGHVKLIQPFLIEEITLRWVYGVALPQALLRDLRDGKGVSPQHRLWLCEQGRSHVEAQFVAVTAIARRATDRRDFERRCQAAFGWTPAQCAAAVQTPAEAA</sequence>
<protein>
    <submittedName>
        <fullName evidence="1">Uncharacterized protein</fullName>
    </submittedName>
</protein>
<name>A0A0G3BVU9_9BURK</name>
<dbReference type="STRING" id="413882.AAW51_3964"/>
<reference evidence="1 2" key="1">
    <citation type="submission" date="2015-05" db="EMBL/GenBank/DDBJ databases">
        <authorList>
            <person name="Tang B."/>
            <person name="Yu Y."/>
        </authorList>
    </citation>
    <scope>NUCLEOTIDE SEQUENCE [LARGE SCALE GENOMIC DNA]</scope>
    <source>
        <strain evidence="1 2">DSM 7029</strain>
    </source>
</reference>
<dbReference type="OrthoDB" id="4762429at2"/>
<dbReference type="KEGG" id="pbh:AAW51_3964"/>
<organism evidence="1 2">
    <name type="scientific">Caldimonas brevitalea</name>
    <dbReference type="NCBI Taxonomy" id="413882"/>
    <lineage>
        <taxon>Bacteria</taxon>
        <taxon>Pseudomonadati</taxon>
        <taxon>Pseudomonadota</taxon>
        <taxon>Betaproteobacteria</taxon>
        <taxon>Burkholderiales</taxon>
        <taxon>Sphaerotilaceae</taxon>
        <taxon>Caldimonas</taxon>
    </lineage>
</organism>
<evidence type="ECO:0000313" key="2">
    <source>
        <dbReference type="Proteomes" id="UP000035352"/>
    </source>
</evidence>
<keyword evidence="2" id="KW-1185">Reference proteome</keyword>
<dbReference type="Proteomes" id="UP000035352">
    <property type="component" value="Chromosome"/>
</dbReference>
<evidence type="ECO:0000313" key="1">
    <source>
        <dbReference type="EMBL" id="AKJ30655.1"/>
    </source>
</evidence>